<dbReference type="AlphaFoldDB" id="A0A4P9WUQ8"/>
<gene>
    <name evidence="3" type="ORF">CAUPRSCDRAFT_11294</name>
</gene>
<dbReference type="EMBL" id="ML009462">
    <property type="protein sequence ID" value="RKO97014.1"/>
    <property type="molecule type" value="Genomic_DNA"/>
</dbReference>
<dbReference type="Proteomes" id="UP000268535">
    <property type="component" value="Unassembled WGS sequence"/>
</dbReference>
<evidence type="ECO:0000256" key="1">
    <source>
        <dbReference type="SAM" id="MobiDB-lite"/>
    </source>
</evidence>
<evidence type="ECO:0000256" key="2">
    <source>
        <dbReference type="SAM" id="SignalP"/>
    </source>
</evidence>
<proteinExistence type="predicted"/>
<keyword evidence="2" id="KW-0732">Signal</keyword>
<reference evidence="4" key="1">
    <citation type="journal article" date="2018" name="Nat. Microbiol.">
        <title>Leveraging single-cell genomics to expand the fungal tree of life.</title>
        <authorList>
            <person name="Ahrendt S.R."/>
            <person name="Quandt C.A."/>
            <person name="Ciobanu D."/>
            <person name="Clum A."/>
            <person name="Salamov A."/>
            <person name="Andreopoulos B."/>
            <person name="Cheng J.F."/>
            <person name="Woyke T."/>
            <person name="Pelin A."/>
            <person name="Henrissat B."/>
            <person name="Reynolds N.K."/>
            <person name="Benny G.L."/>
            <person name="Smith M.E."/>
            <person name="James T.Y."/>
            <person name="Grigoriev I.V."/>
        </authorList>
    </citation>
    <scope>NUCLEOTIDE SEQUENCE [LARGE SCALE GENOMIC DNA]</scope>
    <source>
        <strain evidence="4">ATCC 52028</strain>
    </source>
</reference>
<sequence length="100" mass="11231">MACLLLSGRRGVLWLALTVMLAWCMTHCGSFAAPPTISRLPKFHGTPKYNLELHQSLPGNELIPKKPPHIKATNYRLQDKTPVEVTPPAPNKAYDERRND</sequence>
<organism evidence="3 4">
    <name type="scientific">Caulochytrium protostelioides</name>
    <dbReference type="NCBI Taxonomy" id="1555241"/>
    <lineage>
        <taxon>Eukaryota</taxon>
        <taxon>Fungi</taxon>
        <taxon>Fungi incertae sedis</taxon>
        <taxon>Chytridiomycota</taxon>
        <taxon>Chytridiomycota incertae sedis</taxon>
        <taxon>Chytridiomycetes</taxon>
        <taxon>Caulochytriales</taxon>
        <taxon>Caulochytriaceae</taxon>
        <taxon>Caulochytrium</taxon>
    </lineage>
</organism>
<protein>
    <submittedName>
        <fullName evidence="3">Uncharacterized protein</fullName>
    </submittedName>
</protein>
<evidence type="ECO:0000313" key="4">
    <source>
        <dbReference type="Proteomes" id="UP000268535"/>
    </source>
</evidence>
<accession>A0A4P9WUQ8</accession>
<feature type="chain" id="PRO_5020953438" evidence="2">
    <location>
        <begin position="25"/>
        <end position="100"/>
    </location>
</feature>
<name>A0A4P9WUQ8_9FUNG</name>
<feature type="signal peptide" evidence="2">
    <location>
        <begin position="1"/>
        <end position="24"/>
    </location>
</feature>
<evidence type="ECO:0000313" key="3">
    <source>
        <dbReference type="EMBL" id="RKO97014.1"/>
    </source>
</evidence>
<feature type="region of interest" description="Disordered" evidence="1">
    <location>
        <begin position="60"/>
        <end position="100"/>
    </location>
</feature>